<feature type="compositionally biased region" description="Low complexity" evidence="1">
    <location>
        <begin position="325"/>
        <end position="338"/>
    </location>
</feature>
<feature type="compositionally biased region" description="Basic and acidic residues" evidence="1">
    <location>
        <begin position="1310"/>
        <end position="1328"/>
    </location>
</feature>
<proteinExistence type="predicted"/>
<feature type="compositionally biased region" description="Pro residues" evidence="1">
    <location>
        <begin position="180"/>
        <end position="190"/>
    </location>
</feature>
<protein>
    <recommendedName>
        <fullName evidence="4">SH3 domain-containing protein</fullName>
    </recommendedName>
</protein>
<feature type="compositionally biased region" description="Basic and acidic residues" evidence="1">
    <location>
        <begin position="1831"/>
        <end position="1842"/>
    </location>
</feature>
<feature type="compositionally biased region" description="Basic and acidic residues" evidence="1">
    <location>
        <begin position="503"/>
        <end position="521"/>
    </location>
</feature>
<feature type="compositionally biased region" description="Basic and acidic residues" evidence="1">
    <location>
        <begin position="2018"/>
        <end position="2028"/>
    </location>
</feature>
<dbReference type="RefSeq" id="XP_060121500.1">
    <property type="nucleotide sequence ID" value="XM_060265517.1"/>
</dbReference>
<feature type="region of interest" description="Disordered" evidence="1">
    <location>
        <begin position="1464"/>
        <end position="1492"/>
    </location>
</feature>
<feature type="compositionally biased region" description="Basic and acidic residues" evidence="1">
    <location>
        <begin position="458"/>
        <end position="496"/>
    </location>
</feature>
<evidence type="ECO:0000256" key="1">
    <source>
        <dbReference type="SAM" id="MobiDB-lite"/>
    </source>
</evidence>
<dbReference type="SUPFAM" id="SSF52833">
    <property type="entry name" value="Thioredoxin-like"/>
    <property type="match status" value="1"/>
</dbReference>
<dbReference type="PROSITE" id="PS51354">
    <property type="entry name" value="GLUTAREDOXIN_2"/>
    <property type="match status" value="1"/>
</dbReference>
<feature type="region of interest" description="Disordered" evidence="1">
    <location>
        <begin position="1506"/>
        <end position="2306"/>
    </location>
</feature>
<feature type="compositionally biased region" description="Basic and acidic residues" evidence="1">
    <location>
        <begin position="759"/>
        <end position="771"/>
    </location>
</feature>
<feature type="compositionally biased region" description="Basic and acidic residues" evidence="1">
    <location>
        <begin position="1362"/>
        <end position="1380"/>
    </location>
</feature>
<dbReference type="EMBL" id="CP119959">
    <property type="protein sequence ID" value="WFD38603.1"/>
    <property type="molecule type" value="Genomic_DNA"/>
</dbReference>
<feature type="region of interest" description="Disordered" evidence="1">
    <location>
        <begin position="212"/>
        <end position="963"/>
    </location>
</feature>
<reference evidence="2" key="1">
    <citation type="submission" date="2023-03" db="EMBL/GenBank/DDBJ databases">
        <title>Mating type loci evolution in Malassezia.</title>
        <authorList>
            <person name="Coelho M.A."/>
        </authorList>
    </citation>
    <scope>NUCLEOTIDE SEQUENCE</scope>
    <source>
        <strain evidence="2">CBS 9431</strain>
    </source>
</reference>
<dbReference type="Gene3D" id="3.40.30.10">
    <property type="entry name" value="Glutaredoxin"/>
    <property type="match status" value="1"/>
</dbReference>
<evidence type="ECO:0000313" key="3">
    <source>
        <dbReference type="Proteomes" id="UP001217754"/>
    </source>
</evidence>
<feature type="compositionally biased region" description="Basic and acidic residues" evidence="1">
    <location>
        <begin position="239"/>
        <end position="257"/>
    </location>
</feature>
<organism evidence="2 3">
    <name type="scientific">Malassezia japonica</name>
    <dbReference type="NCBI Taxonomy" id="223818"/>
    <lineage>
        <taxon>Eukaryota</taxon>
        <taxon>Fungi</taxon>
        <taxon>Dikarya</taxon>
        <taxon>Basidiomycota</taxon>
        <taxon>Ustilaginomycotina</taxon>
        <taxon>Malasseziomycetes</taxon>
        <taxon>Malasseziales</taxon>
        <taxon>Malasseziaceae</taxon>
        <taxon>Malassezia</taxon>
    </lineage>
</organism>
<feature type="compositionally biased region" description="Basic and acidic residues" evidence="1">
    <location>
        <begin position="901"/>
        <end position="910"/>
    </location>
</feature>
<feature type="compositionally biased region" description="Basic and acidic residues" evidence="1">
    <location>
        <begin position="351"/>
        <end position="361"/>
    </location>
</feature>
<gene>
    <name evidence="2" type="ORF">MJAP1_001562</name>
</gene>
<feature type="region of interest" description="Disordered" evidence="1">
    <location>
        <begin position="96"/>
        <end position="135"/>
    </location>
</feature>
<feature type="compositionally biased region" description="Low complexity" evidence="1">
    <location>
        <begin position="2241"/>
        <end position="2257"/>
    </location>
</feature>
<feature type="compositionally biased region" description="Low complexity" evidence="1">
    <location>
        <begin position="2045"/>
        <end position="2078"/>
    </location>
</feature>
<feature type="compositionally biased region" description="Basic and acidic residues" evidence="1">
    <location>
        <begin position="2220"/>
        <end position="2230"/>
    </location>
</feature>
<feature type="compositionally biased region" description="Basic and acidic residues" evidence="1">
    <location>
        <begin position="648"/>
        <end position="668"/>
    </location>
</feature>
<feature type="compositionally biased region" description="Polar residues" evidence="1">
    <location>
        <begin position="2208"/>
        <end position="2219"/>
    </location>
</feature>
<dbReference type="InterPro" id="IPR036249">
    <property type="entry name" value="Thioredoxin-like_sf"/>
</dbReference>
<accession>A0AAF0F5A2</accession>
<feature type="compositionally biased region" description="Basic and acidic residues" evidence="1">
    <location>
        <begin position="632"/>
        <end position="642"/>
    </location>
</feature>
<feature type="compositionally biased region" description="Basic and acidic residues" evidence="1">
    <location>
        <begin position="942"/>
        <end position="954"/>
    </location>
</feature>
<feature type="compositionally biased region" description="Basic and acidic residues" evidence="1">
    <location>
        <begin position="879"/>
        <end position="894"/>
    </location>
</feature>
<feature type="compositionally biased region" description="Basic and acidic residues" evidence="1">
    <location>
        <begin position="580"/>
        <end position="623"/>
    </location>
</feature>
<feature type="compositionally biased region" description="Basic and acidic residues" evidence="1">
    <location>
        <begin position="2190"/>
        <end position="2200"/>
    </location>
</feature>
<feature type="compositionally biased region" description="Basic and acidic residues" evidence="1">
    <location>
        <begin position="844"/>
        <end position="854"/>
    </location>
</feature>
<feature type="compositionally biased region" description="Low complexity" evidence="1">
    <location>
        <begin position="2265"/>
        <end position="2282"/>
    </location>
</feature>
<feature type="compositionally biased region" description="Basic and acidic residues" evidence="1">
    <location>
        <begin position="1542"/>
        <end position="1553"/>
    </location>
</feature>
<feature type="compositionally biased region" description="Basic and acidic residues" evidence="1">
    <location>
        <begin position="533"/>
        <end position="552"/>
    </location>
</feature>
<feature type="compositionally biased region" description="Basic and acidic residues" evidence="1">
    <location>
        <begin position="1874"/>
        <end position="1887"/>
    </location>
</feature>
<dbReference type="GeneID" id="85225211"/>
<feature type="compositionally biased region" description="Acidic residues" evidence="1">
    <location>
        <begin position="1573"/>
        <end position="1582"/>
    </location>
</feature>
<evidence type="ECO:0008006" key="4">
    <source>
        <dbReference type="Google" id="ProtNLM"/>
    </source>
</evidence>
<feature type="region of interest" description="Disordered" evidence="1">
    <location>
        <begin position="161"/>
        <end position="199"/>
    </location>
</feature>
<feature type="region of interest" description="Disordered" evidence="1">
    <location>
        <begin position="1287"/>
        <end position="1444"/>
    </location>
</feature>
<feature type="compositionally biased region" description="Basic and acidic residues" evidence="1">
    <location>
        <begin position="368"/>
        <end position="383"/>
    </location>
</feature>
<feature type="compositionally biased region" description="Basic and acidic residues" evidence="1">
    <location>
        <begin position="1070"/>
        <end position="1090"/>
    </location>
</feature>
<feature type="compositionally biased region" description="Basic and acidic residues" evidence="1">
    <location>
        <begin position="696"/>
        <end position="706"/>
    </location>
</feature>
<feature type="compositionally biased region" description="Low complexity" evidence="1">
    <location>
        <begin position="1957"/>
        <end position="1968"/>
    </location>
</feature>
<dbReference type="Proteomes" id="UP001217754">
    <property type="component" value="Chromosome 2"/>
</dbReference>
<feature type="compositionally biased region" description="Basic and acidic residues" evidence="1">
    <location>
        <begin position="802"/>
        <end position="815"/>
    </location>
</feature>
<keyword evidence="3" id="KW-1185">Reference proteome</keyword>
<dbReference type="InterPro" id="IPR006993">
    <property type="entry name" value="Glut_rich_SH3-bd"/>
</dbReference>
<dbReference type="Pfam" id="PF04908">
    <property type="entry name" value="SH3BGR"/>
    <property type="match status" value="1"/>
</dbReference>
<feature type="compositionally biased region" description="Low complexity" evidence="1">
    <location>
        <begin position="1243"/>
        <end position="1257"/>
    </location>
</feature>
<sequence length="2319" mass="244870">MSAEVELFTTSILGNPVTRSRHDRYISVLSAHRIPFVYHDLASDDEAKRRWRRKARDPRIPGLLVRNEWVGTFEEFEEAVEFGELRQFLGYDAPAQPQRTVPAQPPPSTSRLPPAPTLMATPAAPGQGARPDGGADEMLAQLLPQGAEITDADVDALLKELEKPLKRTPRRTYTPSSRAAPPPMPMPPSHGTPAPDRARYDPGSRNLVEEAARAIGVEPKPRPPVPRMTLNRRPLQEVLEERRSRQAKTEQQRRNDELFASLGLSDVQINDADADEFLNKGTIPQLQHSGRAPEQEAMAAPTSTGAAPETLAVAEPVAETERANEAGAASEAGAGNEGPVEGASTVSLATSEDKESPKDAADVSGAKVGDKNATDSEEPREQELGDEPSASKTLEQPLDDKLADSETGLNDKLAVQDPTATKSLDESAQLLAETSPEVPVTDKALDDPLAGKAPMGKALDEPLADKDALDKTAKEPLADEHLKEPLTEEAVEKTPDEPLANKALDDSTEKPLDESPADKSLKQPAAATSLAKSLDESLTDKPREKPLEESLADKVAATDETPSSGALEKTLGESLAENEPLDKSLEEPLADKSISSEKALDEPLAKEPLSKSLEEPLDDKALESESILEEPLADKSLSKSLEEPLSNKPRDESPKERLADKPLDEPFDKTFASKPLDKSLKDLLEDKPLESSSKQPLDDKLLEKSLNEPLAGSESAADKGPVDVLASKESLNNKPLKKSMEEPLAADNDALEQPPASKSLEEPHAVDKDTLEQSSMDKSLPQPLDEPLANKSLEQSFATEPLEPRKDESLSKSLEEPLGESFGNDSLLEQPLSDKEALGTGLSAEKDAPLESSKDTAPFTVNEPVQEPRVAQDIPEEPMAAKESPEMLLADKETLAANEATEARASKDELAPQTSGLEEPLAGNEADAAKDSPLTEPVAAKDVPRDEKDLDKPKGSTMSADDQEALAYQQAVAKALAEMQSAGNEDLGAKAAAGQARELPLPPTDKGSLDDTKPLASNAPLSDKGAFDNAAPLSDKNEFTEPIAATQPVGNINDGKPLASEDATAQVPKDTLDEKHGVQDSQLDRTREAPLDMDEKHNAAAMPKQTLFDGAKDPQDIFSDEARVPLADRPALENPLDDLPVTKEALSNEPAADVPVQTQWPETPKDVPSMGAPSEATMPLADTARASEAWNEAPASGAEQFQATPLMATASATDSTERDAPTNTPGMLESSEASGTVEPAVDASVPAVEPQPAAAQPHVPPMSDATHARAHWDSAADMDKAVLGAAPGADVSEDETPVAAKVIGPPSSHAAEDLLHSLERPRARDVRHMSSGATAEEERVAVHQTLDRFSALEPPLAASEVTETHDEHSDAPRSHARDARPMSAGATAEEERVAVHQMLDRFSALEPPLSSNEVAEGHDEHLGTPSSPAAQDTRHMSAGATAEEERVAVHQTLDRFSALEPPLAASEVDLPRDEHSGELPLPDLNDVSSESQRIAEHQVIDRFSALNPPLRVSSERLGGAERNAARIASERGALHTKTLPHAPRDPTESHDTPKAPATSTLPSASVLPHDESSGDDEPDDGVPDLWVSGVPGTSQAFAQSHVAGHRSGTDWDWDAPTSETSGSLHDVPHPESTSHAPTYGISHSDPASLPGDDTVSEYSEDAAHMTAISERDSVAPSDSDATLRKVDAPSSVEATPRVETEPAPTPSLAEERAQTPVAVPVPKGPSDAQPEASEDGLARTPPSASHKTFADDAAPKGLLSTPRGTRSPGRAGTSPSLRASRPPPTPEQAVPRFLLDTKAKEPPSEPVQAPAGTLGESPMQDDWNMLQASKEQGERTLPHEPSELPAQTERALPRVPVESEQSAFAPAAIPADTRLPKSRESLLEKAAKGSPVQEPPAAEPQVPNAPAEPSVSSAAELGMGLASSPSADAAPQASADAAPQASSTVGLGSHVPGTEDAASATAAPLPSTGPHSQDPSAGPEAQARNVPEPKPRSRSSLLEMAVLRARESMAGMSTSRSGETRDAARHDSAAMAPSKSNEPVRDAAEPSSPAAVSEPRMPESPSAAPAAAATSTRPTGRPSLRERLARLSSSDRTKEHAEAGESAADSATSPRASAGAPRGELPPAPGGPRAFPSAAEGDESEQSFADQSVVDRWADRSFDAAAPTEASKDEARFDNGAANVLDASVLPSDKSSEKGLDIGLDKGGAQSLFDSAPSNTSLDKSFDKPLDKSFGRPLDTPLDQPTLGSTGPTGPTTQDPSPSAPVPAPSAASAPPRRAVSGAPPRRAIPDVRSLSAAQPRRTHRKTLSEVMREADEFLQEWK</sequence>
<name>A0AAF0F5A2_9BASI</name>
<feature type="region of interest" description="Disordered" evidence="1">
    <location>
        <begin position="986"/>
        <end position="1090"/>
    </location>
</feature>
<feature type="compositionally biased region" description="Basic and acidic residues" evidence="1">
    <location>
        <begin position="675"/>
        <end position="689"/>
    </location>
</feature>
<feature type="region of interest" description="Disordered" evidence="1">
    <location>
        <begin position="1127"/>
        <end position="1269"/>
    </location>
</feature>
<feature type="compositionally biased region" description="Pro residues" evidence="1">
    <location>
        <begin position="103"/>
        <end position="116"/>
    </location>
</feature>
<feature type="compositionally biased region" description="Basic and acidic residues" evidence="1">
    <location>
        <begin position="2079"/>
        <end position="2099"/>
    </location>
</feature>
<evidence type="ECO:0000313" key="2">
    <source>
        <dbReference type="EMBL" id="WFD38603.1"/>
    </source>
</evidence>
<feature type="compositionally biased region" description="Low complexity" evidence="1">
    <location>
        <begin position="1902"/>
        <end position="1943"/>
    </location>
</feature>